<dbReference type="Gene3D" id="3.30.450.20">
    <property type="entry name" value="PAS domain"/>
    <property type="match status" value="1"/>
</dbReference>
<gene>
    <name evidence="3" type="ORF">BWP39_22195</name>
</gene>
<evidence type="ECO:0000313" key="4">
    <source>
        <dbReference type="Proteomes" id="UP000218022"/>
    </source>
</evidence>
<dbReference type="Pfam" id="PF07568">
    <property type="entry name" value="HisKA_2"/>
    <property type="match status" value="1"/>
</dbReference>
<dbReference type="PANTHER" id="PTHR43065">
    <property type="entry name" value="SENSOR HISTIDINE KINASE"/>
    <property type="match status" value="1"/>
</dbReference>
<dbReference type="Gene3D" id="3.30.565.10">
    <property type="entry name" value="Histidine kinase-like ATPase, C-terminal domain"/>
    <property type="match status" value="1"/>
</dbReference>
<dbReference type="PANTHER" id="PTHR43065:SF23">
    <property type="entry name" value="SENSOR HISTIDINE KINASE PDTAS"/>
    <property type="match status" value="1"/>
</dbReference>
<dbReference type="InterPro" id="IPR003594">
    <property type="entry name" value="HATPase_dom"/>
</dbReference>
<comment type="caution">
    <text evidence="3">The sequence shown here is derived from an EMBL/GenBank/DDBJ whole genome shotgun (WGS) entry which is preliminary data.</text>
</comment>
<organism evidence="3 4">
    <name type="scientific">Paraburkholderia acidicola</name>
    <dbReference type="NCBI Taxonomy" id="1912599"/>
    <lineage>
        <taxon>Bacteria</taxon>
        <taxon>Pseudomonadati</taxon>
        <taxon>Pseudomonadota</taxon>
        <taxon>Betaproteobacteria</taxon>
        <taxon>Burkholderiales</taxon>
        <taxon>Burkholderiaceae</taxon>
        <taxon>Paraburkholderia</taxon>
    </lineage>
</organism>
<name>A0A2A4EPN0_9BURK</name>
<evidence type="ECO:0000259" key="2">
    <source>
        <dbReference type="PROSITE" id="PS50109"/>
    </source>
</evidence>
<evidence type="ECO:0000256" key="1">
    <source>
        <dbReference type="SAM" id="MobiDB-lite"/>
    </source>
</evidence>
<evidence type="ECO:0000313" key="3">
    <source>
        <dbReference type="EMBL" id="PCE22392.1"/>
    </source>
</evidence>
<dbReference type="InterPro" id="IPR005467">
    <property type="entry name" value="His_kinase_dom"/>
</dbReference>
<dbReference type="OrthoDB" id="9767435at2"/>
<dbReference type="AlphaFoldDB" id="A0A2A4EPN0"/>
<accession>A0A2A4EPN0</accession>
<sequence length="224" mass="24577">MKRSLSTDENIPAHAGAEAAAPNDEATLHVLQMREVHHRVRNSLNLISCTLQLQARQSDSEEVRRALSIAVDRIESLARIHGHLYGHDQQRTRDALPYLENLTRDLHDALLSPLDARRIELLSSEPFTVSDDGLMSLGSIVTELVTNAIKYGTGDISVSVQRTPEHVSIVVENEGCGFPSTFNRATDAGFGLRLVNHLCTRSGGEMTIEPSPTLGRVVARIGVR</sequence>
<dbReference type="RefSeq" id="WP_096724110.1">
    <property type="nucleotide sequence ID" value="NZ_MTZV01000006.1"/>
</dbReference>
<feature type="region of interest" description="Disordered" evidence="1">
    <location>
        <begin position="1"/>
        <end position="21"/>
    </location>
</feature>
<dbReference type="SUPFAM" id="SSF55874">
    <property type="entry name" value="ATPase domain of HSP90 chaperone/DNA topoisomerase II/histidine kinase"/>
    <property type="match status" value="1"/>
</dbReference>
<dbReference type="SMART" id="SM00387">
    <property type="entry name" value="HATPase_c"/>
    <property type="match status" value="1"/>
</dbReference>
<feature type="compositionally biased region" description="Low complexity" evidence="1">
    <location>
        <begin position="12"/>
        <end position="21"/>
    </location>
</feature>
<reference evidence="3 4" key="1">
    <citation type="submission" date="2017-01" db="EMBL/GenBank/DDBJ databases">
        <title>Whole-Genome Shotgun Sequencing of Two beta-Proteobacterial Species in Search of the Bulgecin Biosynthetic Cluster.</title>
        <authorList>
            <person name="Horsman M.E."/>
            <person name="Marous D.R."/>
            <person name="Li R."/>
            <person name="Oliver R.A."/>
            <person name="Byun B."/>
            <person name="Emrich S.J."/>
            <person name="Boggess B."/>
            <person name="Townsend C.A."/>
            <person name="Mobashery S."/>
        </authorList>
    </citation>
    <scope>NUCLEOTIDE SEQUENCE [LARGE SCALE GENOMIC DNA]</scope>
    <source>
        <strain evidence="3 4">ATCC 31363</strain>
    </source>
</reference>
<proteinExistence type="predicted"/>
<dbReference type="EMBL" id="MTZV01000006">
    <property type="protein sequence ID" value="PCE22392.1"/>
    <property type="molecule type" value="Genomic_DNA"/>
</dbReference>
<dbReference type="InterPro" id="IPR011495">
    <property type="entry name" value="Sig_transdc_His_kin_sub2_dim/P"/>
</dbReference>
<dbReference type="Pfam" id="PF02518">
    <property type="entry name" value="HATPase_c"/>
    <property type="match status" value="1"/>
</dbReference>
<dbReference type="InterPro" id="IPR036890">
    <property type="entry name" value="HATPase_C_sf"/>
</dbReference>
<protein>
    <recommendedName>
        <fullName evidence="2">Histidine kinase domain-containing protein</fullName>
    </recommendedName>
</protein>
<dbReference type="Proteomes" id="UP000218022">
    <property type="component" value="Unassembled WGS sequence"/>
</dbReference>
<feature type="domain" description="Histidine kinase" evidence="2">
    <location>
        <begin position="35"/>
        <end position="215"/>
    </location>
</feature>
<dbReference type="PROSITE" id="PS50109">
    <property type="entry name" value="HIS_KIN"/>
    <property type="match status" value="1"/>
</dbReference>